<dbReference type="Pfam" id="PF00480">
    <property type="entry name" value="ROK"/>
    <property type="match status" value="1"/>
</dbReference>
<comment type="similarity">
    <text evidence="1">Belongs to the ROK (NagC/XylR) family.</text>
</comment>
<evidence type="ECO:0000256" key="2">
    <source>
        <dbReference type="SAM" id="MobiDB-lite"/>
    </source>
</evidence>
<organism evidence="3 4">
    <name type="scientific">Promicromonospora umidemergens</name>
    <dbReference type="NCBI Taxonomy" id="629679"/>
    <lineage>
        <taxon>Bacteria</taxon>
        <taxon>Bacillati</taxon>
        <taxon>Actinomycetota</taxon>
        <taxon>Actinomycetes</taxon>
        <taxon>Micrococcales</taxon>
        <taxon>Promicromonosporaceae</taxon>
        <taxon>Promicromonospora</taxon>
    </lineage>
</organism>
<gene>
    <name evidence="3" type="ORF">GCM10023198_21880</name>
</gene>
<proteinExistence type="inferred from homology"/>
<dbReference type="InterPro" id="IPR036388">
    <property type="entry name" value="WH-like_DNA-bd_sf"/>
</dbReference>
<dbReference type="PANTHER" id="PTHR18964:SF149">
    <property type="entry name" value="BIFUNCTIONAL UDP-N-ACETYLGLUCOSAMINE 2-EPIMERASE_N-ACETYLMANNOSAMINE KINASE"/>
    <property type="match status" value="1"/>
</dbReference>
<evidence type="ECO:0000313" key="4">
    <source>
        <dbReference type="Proteomes" id="UP001500843"/>
    </source>
</evidence>
<dbReference type="Gene3D" id="3.30.420.40">
    <property type="match status" value="2"/>
</dbReference>
<comment type="caution">
    <text evidence="3">The sequence shown here is derived from an EMBL/GenBank/DDBJ whole genome shotgun (WGS) entry which is preliminary data.</text>
</comment>
<dbReference type="InterPro" id="IPR000600">
    <property type="entry name" value="ROK"/>
</dbReference>
<dbReference type="InterPro" id="IPR036390">
    <property type="entry name" value="WH_DNA-bd_sf"/>
</dbReference>
<dbReference type="InterPro" id="IPR043129">
    <property type="entry name" value="ATPase_NBD"/>
</dbReference>
<evidence type="ECO:0000256" key="1">
    <source>
        <dbReference type="ARBA" id="ARBA00006479"/>
    </source>
</evidence>
<dbReference type="SUPFAM" id="SSF53067">
    <property type="entry name" value="Actin-like ATPase domain"/>
    <property type="match status" value="1"/>
</dbReference>
<dbReference type="Gene3D" id="1.10.10.10">
    <property type="entry name" value="Winged helix-like DNA-binding domain superfamily/Winged helix DNA-binding domain"/>
    <property type="match status" value="1"/>
</dbReference>
<accession>A0ABP8X4J3</accession>
<evidence type="ECO:0000313" key="3">
    <source>
        <dbReference type="EMBL" id="GAA4700649.1"/>
    </source>
</evidence>
<keyword evidence="4" id="KW-1185">Reference proteome</keyword>
<dbReference type="Proteomes" id="UP001500843">
    <property type="component" value="Unassembled WGS sequence"/>
</dbReference>
<dbReference type="PROSITE" id="PS01125">
    <property type="entry name" value="ROK"/>
    <property type="match status" value="1"/>
</dbReference>
<feature type="region of interest" description="Disordered" evidence="2">
    <location>
        <begin position="396"/>
        <end position="431"/>
    </location>
</feature>
<dbReference type="EMBL" id="BAABHM010000011">
    <property type="protein sequence ID" value="GAA4700649.1"/>
    <property type="molecule type" value="Genomic_DNA"/>
</dbReference>
<dbReference type="SUPFAM" id="SSF46785">
    <property type="entry name" value="Winged helix' DNA-binding domain"/>
    <property type="match status" value="1"/>
</dbReference>
<reference evidence="4" key="1">
    <citation type="journal article" date="2019" name="Int. J. Syst. Evol. Microbiol.">
        <title>The Global Catalogue of Microorganisms (GCM) 10K type strain sequencing project: providing services to taxonomists for standard genome sequencing and annotation.</title>
        <authorList>
            <consortium name="The Broad Institute Genomics Platform"/>
            <consortium name="The Broad Institute Genome Sequencing Center for Infectious Disease"/>
            <person name="Wu L."/>
            <person name="Ma J."/>
        </authorList>
    </citation>
    <scope>NUCLEOTIDE SEQUENCE [LARGE SCALE GENOMIC DNA]</scope>
    <source>
        <strain evidence="4">JCM 17975</strain>
    </source>
</reference>
<sequence>MVAGMSTTTPGTTARRAHEGRVLGALRDGPLSRAELARRVGLSRTTLSETTAELLRRGAVVVLDTDAATRRGSGRPAERLALDPGSGQYLGVDFGHRRVRAAVADATRETVASGVEHYDDDTVGAERLELAFGLIDRLAREHGLHFGELQAVGIGVAGPHGGRRPDSEQVPWVRRTAPDGVHAAFAERFGAPVVVDNNTRLAALAEAVSQPESASDLLYVRLSDGVGGGLVVGGRIGTGAHGYAGELGHVSVDPAGTRCRCGKRGCLETVASVHAVLAACRDKGVEVESLDDLAAAVATSDPVVEGVLRDVGATVGRVLGMAALTLDPDEIVIGGEITRVAPVIVEQAAATLRYELHPLPTGDSLVVRAGRLRDTDGALGALAAAFHLSPLLAGYPEPETTHAPGELRRSLRGPRPGTPPETLHARMRRAL</sequence>
<dbReference type="InterPro" id="IPR049874">
    <property type="entry name" value="ROK_cs"/>
</dbReference>
<dbReference type="PANTHER" id="PTHR18964">
    <property type="entry name" value="ROK (REPRESSOR, ORF, KINASE) FAMILY"/>
    <property type="match status" value="1"/>
</dbReference>
<protein>
    <submittedName>
        <fullName evidence="3">ROK family transcriptional regulator</fullName>
    </submittedName>
</protein>
<name>A0ABP8X4J3_9MICO</name>